<organism evidence="1 2">
    <name type="scientific">Vallitalea maricola</name>
    <dbReference type="NCBI Taxonomy" id="3074433"/>
    <lineage>
        <taxon>Bacteria</taxon>
        <taxon>Bacillati</taxon>
        <taxon>Bacillota</taxon>
        <taxon>Clostridia</taxon>
        <taxon>Lachnospirales</taxon>
        <taxon>Vallitaleaceae</taxon>
        <taxon>Vallitalea</taxon>
    </lineage>
</organism>
<accession>A0ACB5UFD8</accession>
<dbReference type="Proteomes" id="UP001374599">
    <property type="component" value="Unassembled WGS sequence"/>
</dbReference>
<proteinExistence type="predicted"/>
<protein>
    <submittedName>
        <fullName evidence="1">Sugar ABC transporter permease</fullName>
    </submittedName>
</protein>
<evidence type="ECO:0000313" key="2">
    <source>
        <dbReference type="Proteomes" id="UP001374599"/>
    </source>
</evidence>
<evidence type="ECO:0000313" key="1">
    <source>
        <dbReference type="EMBL" id="GMQ61161.1"/>
    </source>
</evidence>
<name>A0ACB5UFD8_9FIRM</name>
<reference evidence="1" key="1">
    <citation type="submission" date="2023-09" db="EMBL/GenBank/DDBJ databases">
        <title>Vallitalea sediminicola and Vallitalea maricola sp. nov., anaerobic bacteria isolated from marine sediment.</title>
        <authorList>
            <person name="Hirano S."/>
            <person name="Maeda A."/>
            <person name="Terahara T."/>
            <person name="Mori K."/>
            <person name="Hamada M."/>
            <person name="Matsumoto R."/>
            <person name="Kobayashi T."/>
        </authorList>
    </citation>
    <scope>NUCLEOTIDE SEQUENCE</scope>
    <source>
        <strain evidence="1">AN17-2</strain>
    </source>
</reference>
<gene>
    <name evidence="1" type="ORF">AN2V17_03890</name>
</gene>
<comment type="caution">
    <text evidence="1">The sequence shown here is derived from an EMBL/GenBank/DDBJ whole genome shotgun (WGS) entry which is preliminary data.</text>
</comment>
<dbReference type="EMBL" id="BTPU01000005">
    <property type="protein sequence ID" value="GMQ61161.1"/>
    <property type="molecule type" value="Genomic_DNA"/>
</dbReference>
<keyword evidence="2" id="KW-1185">Reference proteome</keyword>
<sequence>MKKTKLSVAEYMKDIKKNKLLYIMIIPVLIWYGLFYFKPLYGLTIAFKDFSPFMGITDSPWVGLDNFRELLFGKGSIYFWRALKNTIIINFYGIVWFFPIPIILALFFFEMTNKVRRNFYQVILYLPHFISVVVITSIIIKLLSPSSGIVNQILVSLGIIDKPIHFLIEPIYYRTIYILSAIWQNSGYSSIIYFASLMAISPQLYEAAELAGATWFQKVRYISLPGIKGTIMIMFILKIGSLLTLGYEKTLLLYTPQTYEVADILSTYIYRHGIQGAGDISMVTAAELFQALIALTTTFIANKIVKKYSEVSLW</sequence>